<dbReference type="Proteomes" id="UP000299102">
    <property type="component" value="Unassembled WGS sequence"/>
</dbReference>
<protein>
    <submittedName>
        <fullName evidence="2">Uncharacterized protein</fullName>
    </submittedName>
</protein>
<comment type="caution">
    <text evidence="2">The sequence shown here is derived from an EMBL/GenBank/DDBJ whole genome shotgun (WGS) entry which is preliminary data.</text>
</comment>
<evidence type="ECO:0000313" key="3">
    <source>
        <dbReference type="Proteomes" id="UP000299102"/>
    </source>
</evidence>
<keyword evidence="3" id="KW-1185">Reference proteome</keyword>
<accession>A0A4C2A067</accession>
<feature type="region of interest" description="Disordered" evidence="1">
    <location>
        <begin position="14"/>
        <end position="33"/>
    </location>
</feature>
<reference evidence="2 3" key="1">
    <citation type="journal article" date="2019" name="Commun. Biol.">
        <title>The bagworm genome reveals a unique fibroin gene that provides high tensile strength.</title>
        <authorList>
            <person name="Kono N."/>
            <person name="Nakamura H."/>
            <person name="Ohtoshi R."/>
            <person name="Tomita M."/>
            <person name="Numata K."/>
            <person name="Arakawa K."/>
        </authorList>
    </citation>
    <scope>NUCLEOTIDE SEQUENCE [LARGE SCALE GENOMIC DNA]</scope>
</reference>
<gene>
    <name evidence="2" type="ORF">EVAR_67708_1</name>
</gene>
<dbReference type="EMBL" id="BGZK01002294">
    <property type="protein sequence ID" value="GBP92654.1"/>
    <property type="molecule type" value="Genomic_DNA"/>
</dbReference>
<organism evidence="2 3">
    <name type="scientific">Eumeta variegata</name>
    <name type="common">Bagworm moth</name>
    <name type="synonym">Eumeta japonica</name>
    <dbReference type="NCBI Taxonomy" id="151549"/>
    <lineage>
        <taxon>Eukaryota</taxon>
        <taxon>Metazoa</taxon>
        <taxon>Ecdysozoa</taxon>
        <taxon>Arthropoda</taxon>
        <taxon>Hexapoda</taxon>
        <taxon>Insecta</taxon>
        <taxon>Pterygota</taxon>
        <taxon>Neoptera</taxon>
        <taxon>Endopterygota</taxon>
        <taxon>Lepidoptera</taxon>
        <taxon>Glossata</taxon>
        <taxon>Ditrysia</taxon>
        <taxon>Tineoidea</taxon>
        <taxon>Psychidae</taxon>
        <taxon>Oiketicinae</taxon>
        <taxon>Eumeta</taxon>
    </lineage>
</organism>
<dbReference type="AlphaFoldDB" id="A0A4C2A067"/>
<proteinExistence type="predicted"/>
<sequence length="101" mass="11622">MENNPDQFSVIARSRKQVAQPHASRARCDPPISARCSPSSRHFAPINAHLVAQQHPYLLQARRKELRSKKHHLRTKRDRSTFICASGRSDTPKVRTKRETN</sequence>
<evidence type="ECO:0000313" key="2">
    <source>
        <dbReference type="EMBL" id="GBP92654.1"/>
    </source>
</evidence>
<name>A0A4C2A067_EUMVA</name>
<evidence type="ECO:0000256" key="1">
    <source>
        <dbReference type="SAM" id="MobiDB-lite"/>
    </source>
</evidence>